<accession>A0AA49GK04</accession>
<dbReference type="AlphaFoldDB" id="A0AA49GK04"/>
<protein>
    <submittedName>
        <fullName evidence="1">3D domain-containing protein</fullName>
    </submittedName>
</protein>
<reference evidence="1" key="2">
    <citation type="journal article" date="2024" name="Antonie Van Leeuwenhoek">
        <title>Roseihalotalea indica gen. nov., sp. nov., a halophilic Bacteroidetes from mesopelagic Southwest Indian Ocean with higher carbohydrate metabolic potential.</title>
        <authorList>
            <person name="Chen B."/>
            <person name="Zhang M."/>
            <person name="Lin D."/>
            <person name="Ye J."/>
            <person name="Tang K."/>
        </authorList>
    </citation>
    <scope>NUCLEOTIDE SEQUENCE</scope>
    <source>
        <strain evidence="1">TK19036</strain>
    </source>
</reference>
<name>A0AA49GK04_9BACT</name>
<gene>
    <name evidence="1" type="ORF">K4G66_22490</name>
</gene>
<organism evidence="1">
    <name type="scientific">Roseihalotalea indica</name>
    <dbReference type="NCBI Taxonomy" id="2867963"/>
    <lineage>
        <taxon>Bacteria</taxon>
        <taxon>Pseudomonadati</taxon>
        <taxon>Bacteroidota</taxon>
        <taxon>Cytophagia</taxon>
        <taxon>Cytophagales</taxon>
        <taxon>Catalimonadaceae</taxon>
        <taxon>Roseihalotalea</taxon>
    </lineage>
</organism>
<dbReference type="PROSITE" id="PS51257">
    <property type="entry name" value="PROKAR_LIPOPROTEIN"/>
    <property type="match status" value="1"/>
</dbReference>
<sequence>MIIRTTSYLSVLVCILGFFSCAERERLEVTATAYNSLEAQTKKGDAFTTAWGDQLEPGIKAIAVSRDLLNEYGLSHNMKVQIEGLEGTYRVLDKMNKRWKRRIDIYMGNDLDKARKFGKQQVEITWIAEN</sequence>
<reference evidence="1" key="1">
    <citation type="journal article" date="2023" name="Comput. Struct. Biotechnol. J.">
        <title>Discovery of a novel marine Bacteroidetes with a rich repertoire of carbohydrate-active enzymes.</title>
        <authorList>
            <person name="Chen B."/>
            <person name="Liu G."/>
            <person name="Chen Q."/>
            <person name="Wang H."/>
            <person name="Liu L."/>
            <person name="Tang K."/>
        </authorList>
    </citation>
    <scope>NUCLEOTIDE SEQUENCE</scope>
    <source>
        <strain evidence="1">TK19036</strain>
    </source>
</reference>
<dbReference type="EMBL" id="CP120682">
    <property type="protein sequence ID" value="WKN35149.1"/>
    <property type="molecule type" value="Genomic_DNA"/>
</dbReference>
<dbReference type="CDD" id="cd22784">
    <property type="entry name" value="DPBB_MltA_YuiC-like"/>
    <property type="match status" value="1"/>
</dbReference>
<evidence type="ECO:0000313" key="1">
    <source>
        <dbReference type="EMBL" id="WKN35149.1"/>
    </source>
</evidence>
<proteinExistence type="predicted"/>